<dbReference type="InterPro" id="IPR052164">
    <property type="entry name" value="Anthracycline_SecMetBiosynth"/>
</dbReference>
<protein>
    <submittedName>
        <fullName evidence="2">VOC family protein</fullName>
    </submittedName>
</protein>
<evidence type="ECO:0000313" key="3">
    <source>
        <dbReference type="Proteomes" id="UP001164305"/>
    </source>
</evidence>
<dbReference type="Pfam" id="PF18029">
    <property type="entry name" value="Glyoxalase_6"/>
    <property type="match status" value="1"/>
</dbReference>
<keyword evidence="3" id="KW-1185">Reference proteome</keyword>
<reference evidence="2" key="1">
    <citation type="submission" date="2022-10" db="EMBL/GenBank/DDBJ databases">
        <title>Whole-Genome Sequencing of Brachybacterium huguangmaarense BRM-3, Isolated from Betula schmidtii.</title>
        <authorList>
            <person name="Haam D."/>
        </authorList>
    </citation>
    <scope>NUCLEOTIDE SEQUENCE</scope>
    <source>
        <strain evidence="2">BRM-3</strain>
    </source>
</reference>
<dbReference type="RefSeq" id="WP_263594663.1">
    <property type="nucleotide sequence ID" value="NZ_CP107020.1"/>
</dbReference>
<proteinExistence type="predicted"/>
<feature type="domain" description="VOC" evidence="1">
    <location>
        <begin position="149"/>
        <end position="267"/>
    </location>
</feature>
<dbReference type="Pfam" id="PF00903">
    <property type="entry name" value="Glyoxalase"/>
    <property type="match status" value="1"/>
</dbReference>
<dbReference type="EMBL" id="CP107020">
    <property type="protein sequence ID" value="UYG17454.1"/>
    <property type="molecule type" value="Genomic_DNA"/>
</dbReference>
<sequence>MNHTDTIAPRPLGAPTWMDLSCHDLESAQSFYGDLFGWTFEDAGPETHHYQRASVDGRPVAGLMLAMDADGTPLPADEAPSAWTVYLATDDVERTSAAIADAGGSLVFGPVDVPDVGRMAFVADAVGTPFGIWQAAPFAGFDTAGGAGAPVWFECMSGDALVAEQFYRDALGWQIAVMRGSSGSGFWYATNGEGQAATAGLCDASAFLPAGAPGFWRLYLEVEDTDATVARVVELGGRVLDGPQDSPFGYLATVADPEGASFQVIQSSRRSA</sequence>
<dbReference type="Proteomes" id="UP001164305">
    <property type="component" value="Chromosome"/>
</dbReference>
<dbReference type="SUPFAM" id="SSF54593">
    <property type="entry name" value="Glyoxalase/Bleomycin resistance protein/Dihydroxybiphenyl dioxygenase"/>
    <property type="match status" value="2"/>
</dbReference>
<evidence type="ECO:0000259" key="1">
    <source>
        <dbReference type="PROSITE" id="PS51819"/>
    </source>
</evidence>
<accession>A0ABY6G3B6</accession>
<organism evidence="2 3">
    <name type="scientific">Brachybacterium huguangmaarense</name>
    <dbReference type="NCBI Taxonomy" id="1652028"/>
    <lineage>
        <taxon>Bacteria</taxon>
        <taxon>Bacillati</taxon>
        <taxon>Actinomycetota</taxon>
        <taxon>Actinomycetes</taxon>
        <taxon>Micrococcales</taxon>
        <taxon>Dermabacteraceae</taxon>
        <taxon>Brachybacterium</taxon>
    </lineage>
</organism>
<dbReference type="PANTHER" id="PTHR33993:SF10">
    <property type="entry name" value="CONSERVED PROTEIN"/>
    <property type="match status" value="1"/>
</dbReference>
<name>A0ABY6G3B6_9MICO</name>
<dbReference type="Gene3D" id="3.10.180.10">
    <property type="entry name" value="2,3-Dihydroxybiphenyl 1,2-Dioxygenase, domain 1"/>
    <property type="match status" value="2"/>
</dbReference>
<dbReference type="InterPro" id="IPR029068">
    <property type="entry name" value="Glyas_Bleomycin-R_OHBP_Dase"/>
</dbReference>
<dbReference type="PANTHER" id="PTHR33993">
    <property type="entry name" value="GLYOXALASE-RELATED"/>
    <property type="match status" value="1"/>
</dbReference>
<dbReference type="PROSITE" id="PS51819">
    <property type="entry name" value="VOC"/>
    <property type="match status" value="2"/>
</dbReference>
<feature type="domain" description="VOC" evidence="1">
    <location>
        <begin position="14"/>
        <end position="135"/>
    </location>
</feature>
<dbReference type="InterPro" id="IPR041581">
    <property type="entry name" value="Glyoxalase_6"/>
</dbReference>
<dbReference type="InterPro" id="IPR037523">
    <property type="entry name" value="VOC_core"/>
</dbReference>
<gene>
    <name evidence="2" type="ORF">BRM3_03220</name>
</gene>
<dbReference type="CDD" id="cd07247">
    <property type="entry name" value="SgaA_N_like"/>
    <property type="match status" value="2"/>
</dbReference>
<evidence type="ECO:0000313" key="2">
    <source>
        <dbReference type="EMBL" id="UYG17454.1"/>
    </source>
</evidence>
<dbReference type="InterPro" id="IPR004360">
    <property type="entry name" value="Glyas_Fos-R_dOase_dom"/>
</dbReference>